<dbReference type="SUPFAM" id="SSF48452">
    <property type="entry name" value="TPR-like"/>
    <property type="match status" value="1"/>
</dbReference>
<feature type="signal peptide" evidence="1">
    <location>
        <begin position="1"/>
        <end position="23"/>
    </location>
</feature>
<organism evidence="2 3">
    <name type="scientific">Candidatus Coprenecus stercoravium</name>
    <dbReference type="NCBI Taxonomy" id="2840735"/>
    <lineage>
        <taxon>Bacteria</taxon>
        <taxon>Pseudomonadati</taxon>
        <taxon>Bacteroidota</taxon>
        <taxon>Bacteroidia</taxon>
        <taxon>Bacteroidales</taxon>
        <taxon>Rikenellaceae</taxon>
        <taxon>Rikenellaceae incertae sedis</taxon>
        <taxon>Candidatus Coprenecus</taxon>
    </lineage>
</organism>
<evidence type="ECO:0008006" key="4">
    <source>
        <dbReference type="Google" id="ProtNLM"/>
    </source>
</evidence>
<keyword evidence="1" id="KW-0732">Signal</keyword>
<dbReference type="InterPro" id="IPR036737">
    <property type="entry name" value="OmpA-like_sf"/>
</dbReference>
<sequence length="591" mass="65341">MRSALINIALFIAAALSVSGCSASRHSAQKTLSFSPAPCVVVPGLSDTVIVDMDINVPSRYVSKRSRAVFVPVILKDTVVLAGMSPVAVDAPIYSEKLERKRKLENYEDPYTGAVRKLRRMRDTLLINYADTVSVPVDSMDQTRFKLLVTSDGCGVCGALDTVDFGGISDPLALLDFELKVKEIEPKFVVKTKIREGRGEADLMFGINSSEIDMERGNNRSEMLGMLNAVQNILSDSLTTVSSVSIIGSASADGPLSLNARLAESRANSAKNWLLSNLDGLTREQRRLFSTGFKPEGWGPVLAAMILASDADTSSVQDILRDYAGENDDVQERYIRALPIWNKIKEHYLSSTRKVEFVYNYSVRSFTTDEEMLEMYATRPDAFNEEEMLRVSQLQPDSSEKERVYRNVLAYFPDSYTAANNLALMLFSRGDTLAASEVMAGINDTVPVAMNTKAAMMAYEDDFAEADSLLSLYQELPEARYNLGMVKAVCRQYEQADSLLRPFADVNSAIVCICLGLYAEAGGIMEASEDMSPEAEYVRTLVAAHDNDADAFFNHLQAAVADSVLKKRAETDVMLDRYRSDVRFSVIMEEQ</sequence>
<accession>A0A9D2GQL5</accession>
<dbReference type="SUPFAM" id="SSF103088">
    <property type="entry name" value="OmpA-like"/>
    <property type="match status" value="1"/>
</dbReference>
<proteinExistence type="predicted"/>
<dbReference type="Gene3D" id="3.30.1330.60">
    <property type="entry name" value="OmpA-like domain"/>
    <property type="match status" value="1"/>
</dbReference>
<name>A0A9D2GQL5_9BACT</name>
<comment type="caution">
    <text evidence="2">The sequence shown here is derived from an EMBL/GenBank/DDBJ whole genome shotgun (WGS) entry which is preliminary data.</text>
</comment>
<reference evidence="2" key="1">
    <citation type="journal article" date="2021" name="PeerJ">
        <title>Extensive microbial diversity within the chicken gut microbiome revealed by metagenomics and culture.</title>
        <authorList>
            <person name="Gilroy R."/>
            <person name="Ravi A."/>
            <person name="Getino M."/>
            <person name="Pursley I."/>
            <person name="Horton D.L."/>
            <person name="Alikhan N.F."/>
            <person name="Baker D."/>
            <person name="Gharbi K."/>
            <person name="Hall N."/>
            <person name="Watson M."/>
            <person name="Adriaenssens E.M."/>
            <person name="Foster-Nyarko E."/>
            <person name="Jarju S."/>
            <person name="Secka A."/>
            <person name="Antonio M."/>
            <person name="Oren A."/>
            <person name="Chaudhuri R.R."/>
            <person name="La Ragione R."/>
            <person name="Hildebrand F."/>
            <person name="Pallen M.J."/>
        </authorList>
    </citation>
    <scope>NUCLEOTIDE SEQUENCE</scope>
    <source>
        <strain evidence="2">Gambia16-554</strain>
    </source>
</reference>
<evidence type="ECO:0000256" key="1">
    <source>
        <dbReference type="SAM" id="SignalP"/>
    </source>
</evidence>
<evidence type="ECO:0000313" key="2">
    <source>
        <dbReference type="EMBL" id="HIZ85454.1"/>
    </source>
</evidence>
<feature type="chain" id="PRO_5038395462" description="DUF3868 domain-containing protein" evidence="1">
    <location>
        <begin position="24"/>
        <end position="591"/>
    </location>
</feature>
<gene>
    <name evidence="2" type="ORF">IAC04_03080</name>
</gene>
<protein>
    <recommendedName>
        <fullName evidence="4">DUF3868 domain-containing protein</fullName>
    </recommendedName>
</protein>
<reference evidence="2" key="2">
    <citation type="submission" date="2021-04" db="EMBL/GenBank/DDBJ databases">
        <authorList>
            <person name="Gilroy R."/>
        </authorList>
    </citation>
    <scope>NUCLEOTIDE SEQUENCE</scope>
    <source>
        <strain evidence="2">Gambia16-554</strain>
    </source>
</reference>
<dbReference type="Gene3D" id="1.25.40.10">
    <property type="entry name" value="Tetratricopeptide repeat domain"/>
    <property type="match status" value="1"/>
</dbReference>
<dbReference type="Proteomes" id="UP000824115">
    <property type="component" value="Unassembled WGS sequence"/>
</dbReference>
<evidence type="ECO:0000313" key="3">
    <source>
        <dbReference type="Proteomes" id="UP000824115"/>
    </source>
</evidence>
<dbReference type="EMBL" id="DXAW01000060">
    <property type="protein sequence ID" value="HIZ85454.1"/>
    <property type="molecule type" value="Genomic_DNA"/>
</dbReference>
<dbReference type="PROSITE" id="PS51257">
    <property type="entry name" value="PROKAR_LIPOPROTEIN"/>
    <property type="match status" value="1"/>
</dbReference>
<dbReference type="InterPro" id="IPR011990">
    <property type="entry name" value="TPR-like_helical_dom_sf"/>
</dbReference>
<dbReference type="AlphaFoldDB" id="A0A9D2GQL5"/>